<feature type="domain" description="CRISPR type III-associated protein" evidence="2">
    <location>
        <begin position="49"/>
        <end position="246"/>
    </location>
</feature>
<dbReference type="Proteomes" id="UP000236910">
    <property type="component" value="Unassembled WGS sequence"/>
</dbReference>
<dbReference type="InterPro" id="IPR005537">
    <property type="entry name" value="RAMP_III_fam"/>
</dbReference>
<name>A0A2J6X480_9BACT</name>
<reference evidence="3 4" key="1">
    <citation type="submission" date="2018-01" db="EMBL/GenBank/DDBJ databases">
        <title>Metagenomic assembled genomes from two thermal pools in the Uzon Caldera, Kamchatka, Russia.</title>
        <authorList>
            <person name="Wilkins L."/>
            <person name="Ettinger C."/>
        </authorList>
    </citation>
    <scope>NUCLEOTIDE SEQUENCE [LARGE SCALE GENOMIC DNA]</scope>
    <source>
        <strain evidence="3">ARK-10</strain>
    </source>
</reference>
<dbReference type="Pfam" id="PF03787">
    <property type="entry name" value="RAMPs"/>
    <property type="match status" value="1"/>
</dbReference>
<dbReference type="GO" id="GO:0051607">
    <property type="term" value="P:defense response to virus"/>
    <property type="evidence" value="ECO:0007669"/>
    <property type="project" value="UniProtKB-KW"/>
</dbReference>
<sequence>MANLKKSALMIQFIGKPSKIDWRRLPMFDKLLNFHRFDLKITPQTAFLIRSGNDDIEPNKIDMEFVRIETPYGRTVYIPGSSLKGPFRNHVGTLLKGMEKNVCLLERGNDCKEKLNKRSPALENYNKACYACRMFGSTEFASIVRFEDFFPYRLNDTPDQKARSIKSIEKYSYVRHGVKIDRKTGSASRNALFDAEAIVGGEFFGTLVMKNPEMWQVAMIFKAIEDINLGLQKIGGMKSRGFGKVKIDIESVNVETFSDKITFFDLKNGTLSLQPSIKPSDGLFSKSYKFTDQQIEDYKTMVYGNLKDW</sequence>
<evidence type="ECO:0000313" key="3">
    <source>
        <dbReference type="EMBL" id="PMP81117.1"/>
    </source>
</evidence>
<dbReference type="PANTHER" id="PTHR35579">
    <property type="entry name" value="CRISPR SYSTEM CMS ENDORIBONUCLEASE CSM3"/>
    <property type="match status" value="1"/>
</dbReference>
<dbReference type="EMBL" id="PNIX01000347">
    <property type="protein sequence ID" value="PMP81117.1"/>
    <property type="molecule type" value="Genomic_DNA"/>
</dbReference>
<accession>A0A2J6X480</accession>
<evidence type="ECO:0000259" key="2">
    <source>
        <dbReference type="Pfam" id="PF03787"/>
    </source>
</evidence>
<evidence type="ECO:0000256" key="1">
    <source>
        <dbReference type="ARBA" id="ARBA00023118"/>
    </source>
</evidence>
<protein>
    <recommendedName>
        <fullName evidence="2">CRISPR type III-associated protein domain-containing protein</fullName>
    </recommendedName>
</protein>
<evidence type="ECO:0000313" key="4">
    <source>
        <dbReference type="Proteomes" id="UP000236910"/>
    </source>
</evidence>
<organism evidence="3 4">
    <name type="scientific">Caldisericum exile</name>
    <dbReference type="NCBI Taxonomy" id="693075"/>
    <lineage>
        <taxon>Bacteria</taxon>
        <taxon>Pseudomonadati</taxon>
        <taxon>Caldisericota/Cryosericota group</taxon>
        <taxon>Caldisericota</taxon>
        <taxon>Caldisericia</taxon>
        <taxon>Caldisericales</taxon>
        <taxon>Caldisericaceae</taxon>
        <taxon>Caldisericum</taxon>
    </lineage>
</organism>
<dbReference type="AlphaFoldDB" id="A0A2J6X480"/>
<keyword evidence="1" id="KW-0051">Antiviral defense</keyword>
<dbReference type="PANTHER" id="PTHR35579:SF3">
    <property type="entry name" value="CRISPR SYSTEM CMS ENDORIBONUCLEASE CSM3"/>
    <property type="match status" value="1"/>
</dbReference>
<dbReference type="InterPro" id="IPR052216">
    <property type="entry name" value="CRISPR_Csm3_endoribonuclease"/>
</dbReference>
<comment type="caution">
    <text evidence="3">The sequence shown here is derived from an EMBL/GenBank/DDBJ whole genome shotgun (WGS) entry which is preliminary data.</text>
</comment>
<gene>
    <name evidence="3" type="ORF">C0175_06085</name>
</gene>
<proteinExistence type="predicted"/>